<protein>
    <submittedName>
        <fullName evidence="1">Uncharacterized protein</fullName>
    </submittedName>
</protein>
<dbReference type="AlphaFoldDB" id="A0A916NQU2"/>
<gene>
    <name evidence="1" type="ORF">CRYO30217_01110</name>
</gene>
<sequence>MKTYTIKIKVPGTYYTVNVKSGSESGAIEEVKKKYPKMISVESIKSK</sequence>
<name>A0A916NQU2_9FLAO</name>
<dbReference type="EMBL" id="OU015584">
    <property type="protein sequence ID" value="CAG5079891.1"/>
    <property type="molecule type" value="Genomic_DNA"/>
</dbReference>
<dbReference type="KEGG" id="ptan:CRYO30217_01110"/>
<reference evidence="1" key="1">
    <citation type="submission" date="2021-04" db="EMBL/GenBank/DDBJ databases">
        <authorList>
            <person name="Rodrigo-Torres L."/>
            <person name="Arahal R. D."/>
            <person name="Lucena T."/>
        </authorList>
    </citation>
    <scope>NUCLEOTIDE SEQUENCE</scope>
    <source>
        <strain evidence="1">AS29M-1</strain>
    </source>
</reference>
<proteinExistence type="predicted"/>
<organism evidence="1 2">
    <name type="scientific">Parvicella tangerina</name>
    <dbReference type="NCBI Taxonomy" id="2829795"/>
    <lineage>
        <taxon>Bacteria</taxon>
        <taxon>Pseudomonadati</taxon>
        <taxon>Bacteroidota</taxon>
        <taxon>Flavobacteriia</taxon>
        <taxon>Flavobacteriales</taxon>
        <taxon>Parvicellaceae</taxon>
        <taxon>Parvicella</taxon>
    </lineage>
</organism>
<evidence type="ECO:0000313" key="2">
    <source>
        <dbReference type="Proteomes" id="UP000683507"/>
    </source>
</evidence>
<accession>A0A916NQU2</accession>
<dbReference type="Proteomes" id="UP000683507">
    <property type="component" value="Chromosome"/>
</dbReference>
<dbReference type="RefSeq" id="WP_258541328.1">
    <property type="nucleotide sequence ID" value="NZ_OU015584.1"/>
</dbReference>
<evidence type="ECO:0000313" key="1">
    <source>
        <dbReference type="EMBL" id="CAG5079891.1"/>
    </source>
</evidence>
<keyword evidence="2" id="KW-1185">Reference proteome</keyword>